<name>A0A6A5ZFD1_9PLEO</name>
<feature type="region of interest" description="Disordered" evidence="1">
    <location>
        <begin position="1"/>
        <end position="36"/>
    </location>
</feature>
<protein>
    <submittedName>
        <fullName evidence="2">Uncharacterized protein</fullName>
    </submittedName>
</protein>
<dbReference type="Proteomes" id="UP000799770">
    <property type="component" value="Unassembled WGS sequence"/>
</dbReference>
<feature type="compositionally biased region" description="Basic and acidic residues" evidence="1">
    <location>
        <begin position="16"/>
        <end position="36"/>
    </location>
</feature>
<evidence type="ECO:0000313" key="3">
    <source>
        <dbReference type="Proteomes" id="UP000799770"/>
    </source>
</evidence>
<accession>A0A6A5ZFD1</accession>
<keyword evidence="3" id="KW-1185">Reference proteome</keyword>
<evidence type="ECO:0000256" key="1">
    <source>
        <dbReference type="SAM" id="MobiDB-lite"/>
    </source>
</evidence>
<dbReference type="EMBL" id="ML977318">
    <property type="protein sequence ID" value="KAF2117946.1"/>
    <property type="molecule type" value="Genomic_DNA"/>
</dbReference>
<proteinExistence type="predicted"/>
<organism evidence="2 3">
    <name type="scientific">Lophiotrema nucula</name>
    <dbReference type="NCBI Taxonomy" id="690887"/>
    <lineage>
        <taxon>Eukaryota</taxon>
        <taxon>Fungi</taxon>
        <taxon>Dikarya</taxon>
        <taxon>Ascomycota</taxon>
        <taxon>Pezizomycotina</taxon>
        <taxon>Dothideomycetes</taxon>
        <taxon>Pleosporomycetidae</taxon>
        <taxon>Pleosporales</taxon>
        <taxon>Lophiotremataceae</taxon>
        <taxon>Lophiotrema</taxon>
    </lineage>
</organism>
<gene>
    <name evidence="2" type="ORF">BDV96DRAFT_406566</name>
</gene>
<dbReference type="AlphaFoldDB" id="A0A6A5ZFD1"/>
<evidence type="ECO:0000313" key="2">
    <source>
        <dbReference type="EMBL" id="KAF2117946.1"/>
    </source>
</evidence>
<sequence>MADKQHPDEEQPPNEKQNRDEVEIKLRKEKDDKEKETHLVITYKTSPHSEIQSDDYLGWHLRSLHDNEKVKKGTFERVDLELRIKCGFEVETKETPTSVWTKKERQRDELQKYFFQIGKKMEDKTAVKWKYGLSVEGHWKYEDFKNKADRRARAKQSTKREPGGKIDKIKGLFLG</sequence>
<reference evidence="2" key="1">
    <citation type="journal article" date="2020" name="Stud. Mycol.">
        <title>101 Dothideomycetes genomes: a test case for predicting lifestyles and emergence of pathogens.</title>
        <authorList>
            <person name="Haridas S."/>
            <person name="Albert R."/>
            <person name="Binder M."/>
            <person name="Bloem J."/>
            <person name="Labutti K."/>
            <person name="Salamov A."/>
            <person name="Andreopoulos B."/>
            <person name="Baker S."/>
            <person name="Barry K."/>
            <person name="Bills G."/>
            <person name="Bluhm B."/>
            <person name="Cannon C."/>
            <person name="Castanera R."/>
            <person name="Culley D."/>
            <person name="Daum C."/>
            <person name="Ezra D."/>
            <person name="Gonzalez J."/>
            <person name="Henrissat B."/>
            <person name="Kuo A."/>
            <person name="Liang C."/>
            <person name="Lipzen A."/>
            <person name="Lutzoni F."/>
            <person name="Magnuson J."/>
            <person name="Mondo S."/>
            <person name="Nolan M."/>
            <person name="Ohm R."/>
            <person name="Pangilinan J."/>
            <person name="Park H.-J."/>
            <person name="Ramirez L."/>
            <person name="Alfaro M."/>
            <person name="Sun H."/>
            <person name="Tritt A."/>
            <person name="Yoshinaga Y."/>
            <person name="Zwiers L.-H."/>
            <person name="Turgeon B."/>
            <person name="Goodwin S."/>
            <person name="Spatafora J."/>
            <person name="Crous P."/>
            <person name="Grigoriev I."/>
        </authorList>
    </citation>
    <scope>NUCLEOTIDE SEQUENCE</scope>
    <source>
        <strain evidence="2">CBS 627.86</strain>
    </source>
</reference>